<dbReference type="Pfam" id="PF00884">
    <property type="entry name" value="Sulfatase"/>
    <property type="match status" value="1"/>
</dbReference>
<dbReference type="Proteomes" id="UP001234798">
    <property type="component" value="Chromosome"/>
</dbReference>
<evidence type="ECO:0000313" key="8">
    <source>
        <dbReference type="EMBL" id="WMD19606.1"/>
    </source>
</evidence>
<evidence type="ECO:0000256" key="3">
    <source>
        <dbReference type="ARBA" id="ARBA00022692"/>
    </source>
</evidence>
<gene>
    <name evidence="8" type="ORF">RAS12_23755</name>
</gene>
<dbReference type="InterPro" id="IPR050448">
    <property type="entry name" value="OpgB/LTA_synthase_biosynth"/>
</dbReference>
<evidence type="ECO:0000259" key="7">
    <source>
        <dbReference type="Pfam" id="PF00884"/>
    </source>
</evidence>
<feature type="transmembrane region" description="Helical" evidence="6">
    <location>
        <begin position="123"/>
        <end position="147"/>
    </location>
</feature>
<evidence type="ECO:0000256" key="5">
    <source>
        <dbReference type="ARBA" id="ARBA00023136"/>
    </source>
</evidence>
<dbReference type="RefSeq" id="WP_306942012.1">
    <property type="nucleotide sequence ID" value="NZ_CP132976.1"/>
</dbReference>
<organism evidence="8 9">
    <name type="scientific">Achromobacter seleniivolatilans</name>
    <dbReference type="NCBI Taxonomy" id="3047478"/>
    <lineage>
        <taxon>Bacteria</taxon>
        <taxon>Pseudomonadati</taxon>
        <taxon>Pseudomonadota</taxon>
        <taxon>Betaproteobacteria</taxon>
        <taxon>Burkholderiales</taxon>
        <taxon>Alcaligenaceae</taxon>
        <taxon>Achromobacter</taxon>
    </lineage>
</organism>
<evidence type="ECO:0000256" key="1">
    <source>
        <dbReference type="ARBA" id="ARBA00004651"/>
    </source>
</evidence>
<name>A0ABY9LY59_9BURK</name>
<dbReference type="InterPro" id="IPR017850">
    <property type="entry name" value="Alkaline_phosphatase_core_sf"/>
</dbReference>
<dbReference type="Gene3D" id="3.40.720.10">
    <property type="entry name" value="Alkaline Phosphatase, subunit A"/>
    <property type="match status" value="1"/>
</dbReference>
<evidence type="ECO:0000313" key="9">
    <source>
        <dbReference type="Proteomes" id="UP001234798"/>
    </source>
</evidence>
<keyword evidence="3 6" id="KW-0812">Transmembrane</keyword>
<feature type="domain" description="Sulfatase N-terminal" evidence="7">
    <location>
        <begin position="318"/>
        <end position="607"/>
    </location>
</feature>
<evidence type="ECO:0000256" key="6">
    <source>
        <dbReference type="SAM" id="Phobius"/>
    </source>
</evidence>
<keyword evidence="9" id="KW-1185">Reference proteome</keyword>
<accession>A0ABY9LY59</accession>
<feature type="transmembrane region" description="Helical" evidence="6">
    <location>
        <begin position="86"/>
        <end position="111"/>
    </location>
</feature>
<dbReference type="PANTHER" id="PTHR47371:SF3">
    <property type="entry name" value="PHOSPHOGLYCEROL TRANSFERASE I"/>
    <property type="match status" value="1"/>
</dbReference>
<dbReference type="CDD" id="cd16015">
    <property type="entry name" value="LTA_synthase"/>
    <property type="match status" value="1"/>
</dbReference>
<protein>
    <submittedName>
        <fullName evidence="8">LTA synthase family protein</fullName>
    </submittedName>
</protein>
<dbReference type="SUPFAM" id="SSF53649">
    <property type="entry name" value="Alkaline phosphatase-like"/>
    <property type="match status" value="1"/>
</dbReference>
<keyword evidence="5 6" id="KW-0472">Membrane</keyword>
<evidence type="ECO:0000256" key="4">
    <source>
        <dbReference type="ARBA" id="ARBA00022989"/>
    </source>
</evidence>
<sequence length="706" mass="78867">MKKLRPPVAASCVLPIDSFTLQMKLFRPAFAWQDWFLNVQRSCLFMLAPWLICVLAQFIGRAYLLVTYAPPATYAALPLDVGRTLGIGLLFDIKIASIVFAVMLALAMLAAASKTLQAQWLRWLPGVSASLAMLITASTLISAFYYATFSRSIDIFVFGLIDDDTHAILMTLWHGYPVVQAGLLLSAVLAGTWWLGLRWRRSVLQAGLRRRPLIPTLLRLLLILGITVLACRGSIGRFPLNKDDTSISSVRVLNDIAPNGISSFFWALAERDNDKRFTPVTASEGRALFERFQGWAKPGLEPFMAVTAAHPAARERPPHVVLQIMESMGHHLNAYDQPGRDLLGALRTHWEQDWRFDRFVSEGNGTIDSLARLLVRSPVSAIGQSSAANAEFASNAFTPYLARGYRVLFVTSGTATWRSLGTFATHLGAHKFIDQQTLRARFPKAETGTWGVPDEYMFRYIESRLAEADKNGERLFIVALSTTHHPPFILPDGARRGGLPLDDVTSQPYFKSWDSLDDTFDTLRYANDQLGQFLTRLKASASGRSTIVAVTGDHNIQGISYQDPKDAVLNRAVPFYLYVPQAYRTRSVFDPARAGSHKDIMPTLYQLSLPDTPFFRSGCDLLAAQPDPVWCFGINDPNVTITQEGAYRRNRPGRILPWADAAGVKLAEEQDASAEQWAEQVRLNAYPKLMHWQINYQVQEQASRPR</sequence>
<evidence type="ECO:0000256" key="2">
    <source>
        <dbReference type="ARBA" id="ARBA00022475"/>
    </source>
</evidence>
<dbReference type="InterPro" id="IPR000917">
    <property type="entry name" value="Sulfatase_N"/>
</dbReference>
<feature type="transmembrane region" description="Helical" evidence="6">
    <location>
        <begin position="217"/>
        <end position="235"/>
    </location>
</feature>
<comment type="subcellular location">
    <subcellularLocation>
        <location evidence="1">Cell membrane</location>
        <topology evidence="1">Multi-pass membrane protein</topology>
    </subcellularLocation>
</comment>
<feature type="transmembrane region" description="Helical" evidence="6">
    <location>
        <begin position="178"/>
        <end position="197"/>
    </location>
</feature>
<reference evidence="8 9" key="1">
    <citation type="submission" date="2023-08" db="EMBL/GenBank/DDBJ databases">
        <title>Achromobacter seleniivolatilans sp. nov., isolated from seleniferous soil.</title>
        <authorList>
            <person name="Zhang S."/>
            <person name="Li K."/>
            <person name="Peng J."/>
            <person name="Zhao Q."/>
            <person name="Wang H."/>
            <person name="Guo Y."/>
        </authorList>
    </citation>
    <scope>NUCLEOTIDE SEQUENCE [LARGE SCALE GENOMIC DNA]</scope>
    <source>
        <strain evidence="8 9">R39</strain>
    </source>
</reference>
<feature type="transmembrane region" description="Helical" evidence="6">
    <location>
        <begin position="43"/>
        <end position="66"/>
    </location>
</feature>
<keyword evidence="4 6" id="KW-1133">Transmembrane helix</keyword>
<dbReference type="PANTHER" id="PTHR47371">
    <property type="entry name" value="LIPOTEICHOIC ACID SYNTHASE"/>
    <property type="match status" value="1"/>
</dbReference>
<proteinExistence type="predicted"/>
<keyword evidence="2" id="KW-1003">Cell membrane</keyword>
<dbReference type="EMBL" id="CP132976">
    <property type="protein sequence ID" value="WMD19606.1"/>
    <property type="molecule type" value="Genomic_DNA"/>
</dbReference>